<dbReference type="PANTHER" id="PTHR15271:SF4">
    <property type="entry name" value="CHROMATIN ASSEMBLY FACTOR 1 SUBUNIT B"/>
    <property type="match status" value="1"/>
</dbReference>
<dbReference type="STRING" id="56484.A0A1Y2FQS4"/>
<dbReference type="InterPro" id="IPR055410">
    <property type="entry name" value="Beta-prop_CAF1B_HIR1"/>
</dbReference>
<feature type="compositionally biased region" description="Polar residues" evidence="10">
    <location>
        <begin position="519"/>
        <end position="535"/>
    </location>
</feature>
<dbReference type="SUPFAM" id="SSF50978">
    <property type="entry name" value="WD40 repeat-like"/>
    <property type="match status" value="1"/>
</dbReference>
<keyword evidence="5" id="KW-0227">DNA damage</keyword>
<evidence type="ECO:0000313" key="13">
    <source>
        <dbReference type="Proteomes" id="UP000193685"/>
    </source>
</evidence>
<evidence type="ECO:0000256" key="6">
    <source>
        <dbReference type="ARBA" id="ARBA00022853"/>
    </source>
</evidence>
<dbReference type="InterPro" id="IPR015943">
    <property type="entry name" value="WD40/YVTN_repeat-like_dom_sf"/>
</dbReference>
<evidence type="ECO:0000256" key="4">
    <source>
        <dbReference type="ARBA" id="ARBA00022737"/>
    </source>
</evidence>
<dbReference type="GO" id="GO:0005634">
    <property type="term" value="C:nucleus"/>
    <property type="evidence" value="ECO:0007669"/>
    <property type="project" value="UniProtKB-SubCell"/>
</dbReference>
<evidence type="ECO:0000256" key="8">
    <source>
        <dbReference type="ARBA" id="ARBA00023242"/>
    </source>
</evidence>
<feature type="repeat" description="WD" evidence="9">
    <location>
        <begin position="66"/>
        <end position="90"/>
    </location>
</feature>
<dbReference type="PANTHER" id="PTHR15271">
    <property type="entry name" value="CHROMATIN ASSEMBLY FACTOR 1 SUBUNIT B"/>
    <property type="match status" value="1"/>
</dbReference>
<dbReference type="Gene3D" id="2.130.10.10">
    <property type="entry name" value="YVTN repeat-like/Quinoprotein amine dehydrogenase"/>
    <property type="match status" value="1"/>
</dbReference>
<dbReference type="GO" id="GO:0006334">
    <property type="term" value="P:nucleosome assembly"/>
    <property type="evidence" value="ECO:0007669"/>
    <property type="project" value="TreeGrafter"/>
</dbReference>
<evidence type="ECO:0000256" key="5">
    <source>
        <dbReference type="ARBA" id="ARBA00022763"/>
    </source>
</evidence>
<keyword evidence="8" id="KW-0539">Nucleus</keyword>
<dbReference type="OMA" id="CIVSNLH"/>
<dbReference type="GO" id="GO:0006335">
    <property type="term" value="P:DNA replication-dependent chromatin assembly"/>
    <property type="evidence" value="ECO:0007669"/>
    <property type="project" value="InterPro"/>
</dbReference>
<keyword evidence="4" id="KW-0677">Repeat</keyword>
<feature type="domain" description="CAF1B/HIR1 beta-propeller" evidence="11">
    <location>
        <begin position="279"/>
        <end position="476"/>
    </location>
</feature>
<dbReference type="InterPro" id="IPR036322">
    <property type="entry name" value="WD40_repeat_dom_sf"/>
</dbReference>
<keyword evidence="6" id="KW-0156">Chromatin regulator</keyword>
<dbReference type="PROSITE" id="PS50082">
    <property type="entry name" value="WD_REPEATS_2"/>
    <property type="match status" value="3"/>
</dbReference>
<dbReference type="Proteomes" id="UP000193685">
    <property type="component" value="Unassembled WGS sequence"/>
</dbReference>
<evidence type="ECO:0000256" key="10">
    <source>
        <dbReference type="SAM" id="MobiDB-lite"/>
    </source>
</evidence>
<keyword evidence="7" id="KW-0234">DNA repair</keyword>
<evidence type="ECO:0000259" key="11">
    <source>
        <dbReference type="Pfam" id="PF24105"/>
    </source>
</evidence>
<dbReference type="GO" id="GO:0033186">
    <property type="term" value="C:CAF-1 complex"/>
    <property type="evidence" value="ECO:0007669"/>
    <property type="project" value="TreeGrafter"/>
</dbReference>
<organism evidence="12 13">
    <name type="scientific">Protomyces lactucae-debilis</name>
    <dbReference type="NCBI Taxonomy" id="2754530"/>
    <lineage>
        <taxon>Eukaryota</taxon>
        <taxon>Fungi</taxon>
        <taxon>Dikarya</taxon>
        <taxon>Ascomycota</taxon>
        <taxon>Taphrinomycotina</taxon>
        <taxon>Taphrinomycetes</taxon>
        <taxon>Taphrinales</taxon>
        <taxon>Protomycetaceae</taxon>
        <taxon>Protomyces</taxon>
    </lineage>
</organism>
<keyword evidence="3 9" id="KW-0853">WD repeat</keyword>
<evidence type="ECO:0000256" key="9">
    <source>
        <dbReference type="PROSITE-ProRule" id="PRU00221"/>
    </source>
</evidence>
<dbReference type="RefSeq" id="XP_040727534.1">
    <property type="nucleotide sequence ID" value="XM_040871877.1"/>
</dbReference>
<evidence type="ECO:0000256" key="7">
    <source>
        <dbReference type="ARBA" id="ARBA00023204"/>
    </source>
</evidence>
<dbReference type="PROSITE" id="PS50294">
    <property type="entry name" value="WD_REPEATS_REGION"/>
    <property type="match status" value="2"/>
</dbReference>
<reference evidence="12 13" key="1">
    <citation type="submission" date="2016-07" db="EMBL/GenBank/DDBJ databases">
        <title>Pervasive Adenine N6-methylation of Active Genes in Fungi.</title>
        <authorList>
            <consortium name="DOE Joint Genome Institute"/>
            <person name="Mondo S.J."/>
            <person name="Dannebaum R.O."/>
            <person name="Kuo R.C."/>
            <person name="Labutti K."/>
            <person name="Haridas S."/>
            <person name="Kuo A."/>
            <person name="Salamov A."/>
            <person name="Ahrendt S.R."/>
            <person name="Lipzen A."/>
            <person name="Sullivan W."/>
            <person name="Andreopoulos W.B."/>
            <person name="Clum A."/>
            <person name="Lindquist E."/>
            <person name="Daum C."/>
            <person name="Ramamoorthy G.K."/>
            <person name="Gryganskyi A."/>
            <person name="Culley D."/>
            <person name="Magnuson J.K."/>
            <person name="James T.Y."/>
            <person name="O'Malley M.A."/>
            <person name="Stajich J.E."/>
            <person name="Spatafora J.W."/>
            <person name="Visel A."/>
            <person name="Grigoriev I.V."/>
        </authorList>
    </citation>
    <scope>NUCLEOTIDE SEQUENCE [LARGE SCALE GENOMIC DNA]</scope>
    <source>
        <strain evidence="12 13">12-1054</strain>
    </source>
</reference>
<feature type="compositionally biased region" description="Polar residues" evidence="10">
    <location>
        <begin position="256"/>
        <end position="268"/>
    </location>
</feature>
<dbReference type="InterPro" id="IPR001680">
    <property type="entry name" value="WD40_rpt"/>
</dbReference>
<dbReference type="Pfam" id="PF24105">
    <property type="entry name" value="Beta-prop_CAF1B_HIR1"/>
    <property type="match status" value="2"/>
</dbReference>
<dbReference type="GeneID" id="63788476"/>
<dbReference type="GO" id="GO:0006281">
    <property type="term" value="P:DNA repair"/>
    <property type="evidence" value="ECO:0007669"/>
    <property type="project" value="UniProtKB-KW"/>
</dbReference>
<name>A0A1Y2FQS4_PROLT</name>
<evidence type="ECO:0000256" key="1">
    <source>
        <dbReference type="ARBA" id="ARBA00004123"/>
    </source>
</evidence>
<comment type="subcellular location">
    <subcellularLocation>
        <location evidence="1">Nucleus</location>
    </subcellularLocation>
</comment>
<proteinExistence type="inferred from homology"/>
<evidence type="ECO:0000256" key="3">
    <source>
        <dbReference type="ARBA" id="ARBA00022574"/>
    </source>
</evidence>
<dbReference type="InterPro" id="IPR045145">
    <property type="entry name" value="PTHR15271"/>
</dbReference>
<keyword evidence="13" id="KW-1185">Reference proteome</keyword>
<feature type="repeat" description="WD" evidence="9">
    <location>
        <begin position="119"/>
        <end position="160"/>
    </location>
</feature>
<sequence>MKASAIQIHWHEEAPIYSCHFEPHGRGRLATAGGDGLIYVWELTPTESIPKVTHLSTLKRHAGGAVNAVRFDPKGEHIASAGDDGCVIIWVPSDAKDPKDLDNSTSEDKEFWRVLRTCRSASGTEIYDLAWSPDGRYLITGAMDNVARIYDARDGQCVRQIAEHSHYVQGVAWDPLNEYVATQSSDRSLNVYNLKTKDGVHVTNAQTSSKMVLPGFSKRVPAALGSPAVEALASPSPSAPGTPTLSMMRPPAITPSRRSSFNESNRGRSPSPAPVVPLPAVMGSPAKPKSSVLFHDEALLSFFRRLTFSPDGSLLLVPAGIHKGEETVDTVYIYTRAGFHKPPVAHLPNQKKPAIAIRCCPKVFKLRAPQPTVHATMDSSSSEEMHQLPPAETSASSAEGGPVSDAFHLPYAIVYAVATQESVLIYNTQQLHPLAVLSNLHYATFTDLTWTPDGHTLLMSSTDGYCSACVFEPGELGQVYENPPFVKPTKQEFTMPERADHAAIPSPLGALQTPPATPASGTIPAQSSLTSSTGQPAPGTVAPAPLAAKYTSSPRPPTSTAIGDEPPAKKRRIAPTVVSSAEPSRDTSS</sequence>
<accession>A0A1Y2FQS4</accession>
<evidence type="ECO:0000313" key="12">
    <source>
        <dbReference type="EMBL" id="ORY86352.1"/>
    </source>
</evidence>
<feature type="region of interest" description="Disordered" evidence="10">
    <location>
        <begin position="229"/>
        <end position="278"/>
    </location>
</feature>
<comment type="similarity">
    <text evidence="2">Belongs to the WD repeat HIR1 family.</text>
</comment>
<evidence type="ECO:0000256" key="2">
    <source>
        <dbReference type="ARBA" id="ARBA00007306"/>
    </source>
</evidence>
<feature type="region of interest" description="Disordered" evidence="10">
    <location>
        <begin position="505"/>
        <end position="589"/>
    </location>
</feature>
<dbReference type="OrthoDB" id="71227at2759"/>
<gene>
    <name evidence="12" type="ORF">BCR37DRAFT_401977</name>
</gene>
<feature type="domain" description="CAF1B/HIR1 beta-propeller" evidence="11">
    <location>
        <begin position="1"/>
        <end position="204"/>
    </location>
</feature>
<dbReference type="SMART" id="SM00320">
    <property type="entry name" value="WD40"/>
    <property type="match status" value="5"/>
</dbReference>
<feature type="repeat" description="WD" evidence="9">
    <location>
        <begin position="161"/>
        <end position="202"/>
    </location>
</feature>
<dbReference type="EMBL" id="MCFI01000003">
    <property type="protein sequence ID" value="ORY86352.1"/>
    <property type="molecule type" value="Genomic_DNA"/>
</dbReference>
<feature type="compositionally biased region" description="Polar residues" evidence="10">
    <location>
        <begin position="550"/>
        <end position="561"/>
    </location>
</feature>
<dbReference type="AlphaFoldDB" id="A0A1Y2FQS4"/>
<comment type="caution">
    <text evidence="12">The sequence shown here is derived from an EMBL/GenBank/DDBJ whole genome shotgun (WGS) entry which is preliminary data.</text>
</comment>
<feature type="region of interest" description="Disordered" evidence="10">
    <location>
        <begin position="372"/>
        <end position="400"/>
    </location>
</feature>
<protein>
    <submittedName>
        <fullName evidence="12">WD40-repeat-containing domain protein</fullName>
    </submittedName>
</protein>